<feature type="region of interest" description="Disordered" evidence="1">
    <location>
        <begin position="39"/>
        <end position="134"/>
    </location>
</feature>
<proteinExistence type="predicted"/>
<comment type="caution">
    <text evidence="2">The sequence shown here is derived from an EMBL/GenBank/DDBJ whole genome shotgun (WGS) entry which is preliminary data.</text>
</comment>
<name>A0ABN9VVP9_9DINO</name>
<feature type="compositionally biased region" description="Basic and acidic residues" evidence="1">
    <location>
        <begin position="88"/>
        <end position="101"/>
    </location>
</feature>
<gene>
    <name evidence="2" type="ORF">PCOR1329_LOCUS61672</name>
</gene>
<reference evidence="2" key="1">
    <citation type="submission" date="2023-10" db="EMBL/GenBank/DDBJ databases">
        <authorList>
            <person name="Chen Y."/>
            <person name="Shah S."/>
            <person name="Dougan E. K."/>
            <person name="Thang M."/>
            <person name="Chan C."/>
        </authorList>
    </citation>
    <scope>NUCLEOTIDE SEQUENCE [LARGE SCALE GENOMIC DNA]</scope>
</reference>
<feature type="non-terminal residue" evidence="2">
    <location>
        <position position="157"/>
    </location>
</feature>
<dbReference type="EMBL" id="CAUYUJ010017763">
    <property type="protein sequence ID" value="CAK0877675.1"/>
    <property type="molecule type" value="Genomic_DNA"/>
</dbReference>
<keyword evidence="3" id="KW-1185">Reference proteome</keyword>
<evidence type="ECO:0000313" key="2">
    <source>
        <dbReference type="EMBL" id="CAK0877675.1"/>
    </source>
</evidence>
<sequence length="157" mass="15798">MVLLPVLAWPRSLGCHAALRGHPWPDLRCESLRPPAWGGGAPGAAPVGRQPEAGGTAAAPPPAAADGGFGGGPAAVGLPRRRAGPRGQRAEGRGSRRREPLRGGAAGEPDARLEGRLQYQHPLRARDGGPSSAEAAAAAAAGRAAAGRLRARVGCRA</sequence>
<dbReference type="Proteomes" id="UP001189429">
    <property type="component" value="Unassembled WGS sequence"/>
</dbReference>
<feature type="compositionally biased region" description="Low complexity" evidence="1">
    <location>
        <begin position="43"/>
        <end position="58"/>
    </location>
</feature>
<protein>
    <submittedName>
        <fullName evidence="2">Uncharacterized protein</fullName>
    </submittedName>
</protein>
<evidence type="ECO:0000313" key="3">
    <source>
        <dbReference type="Proteomes" id="UP001189429"/>
    </source>
</evidence>
<organism evidence="2 3">
    <name type="scientific">Prorocentrum cordatum</name>
    <dbReference type="NCBI Taxonomy" id="2364126"/>
    <lineage>
        <taxon>Eukaryota</taxon>
        <taxon>Sar</taxon>
        <taxon>Alveolata</taxon>
        <taxon>Dinophyceae</taxon>
        <taxon>Prorocentrales</taxon>
        <taxon>Prorocentraceae</taxon>
        <taxon>Prorocentrum</taxon>
    </lineage>
</organism>
<evidence type="ECO:0000256" key="1">
    <source>
        <dbReference type="SAM" id="MobiDB-lite"/>
    </source>
</evidence>
<accession>A0ABN9VVP9</accession>